<dbReference type="EMBL" id="UINC01096915">
    <property type="protein sequence ID" value="SVC54192.1"/>
    <property type="molecule type" value="Genomic_DNA"/>
</dbReference>
<organism evidence="3">
    <name type="scientific">marine metagenome</name>
    <dbReference type="NCBI Taxonomy" id="408172"/>
    <lineage>
        <taxon>unclassified sequences</taxon>
        <taxon>metagenomes</taxon>
        <taxon>ecological metagenomes</taxon>
    </lineage>
</organism>
<gene>
    <name evidence="3" type="ORF">METZ01_LOCUS307046</name>
</gene>
<dbReference type="PROSITE" id="PS00061">
    <property type="entry name" value="ADH_SHORT"/>
    <property type="match status" value="1"/>
</dbReference>
<dbReference type="SUPFAM" id="SSF51735">
    <property type="entry name" value="NAD(P)-binding Rossmann-fold domains"/>
    <property type="match status" value="1"/>
</dbReference>
<evidence type="ECO:0008006" key="4">
    <source>
        <dbReference type="Google" id="ProtNLM"/>
    </source>
</evidence>
<keyword evidence="2" id="KW-0560">Oxidoreductase</keyword>
<dbReference type="PRINTS" id="PR00080">
    <property type="entry name" value="SDRFAMILY"/>
</dbReference>
<protein>
    <recommendedName>
        <fullName evidence="4">Oxidoreductase</fullName>
    </recommendedName>
</protein>
<dbReference type="GO" id="GO:0016491">
    <property type="term" value="F:oxidoreductase activity"/>
    <property type="evidence" value="ECO:0007669"/>
    <property type="project" value="UniProtKB-KW"/>
</dbReference>
<proteinExistence type="inferred from homology"/>
<feature type="non-terminal residue" evidence="3">
    <location>
        <position position="1"/>
    </location>
</feature>
<dbReference type="PANTHER" id="PTHR43639">
    <property type="entry name" value="OXIDOREDUCTASE, SHORT-CHAIN DEHYDROGENASE/REDUCTASE FAMILY (AFU_ORTHOLOGUE AFUA_5G02870)"/>
    <property type="match status" value="1"/>
</dbReference>
<dbReference type="InterPro" id="IPR002347">
    <property type="entry name" value="SDR_fam"/>
</dbReference>
<dbReference type="PANTHER" id="PTHR43639:SF1">
    <property type="entry name" value="SHORT-CHAIN DEHYDROGENASE_REDUCTASE FAMILY PROTEIN"/>
    <property type="match status" value="1"/>
</dbReference>
<name>A0A382N334_9ZZZZ</name>
<accession>A0A382N334</accession>
<comment type="similarity">
    <text evidence="1">Belongs to the short-chain dehydrogenases/reductases (SDR) family.</text>
</comment>
<dbReference type="FunFam" id="3.40.50.720:FF:000084">
    <property type="entry name" value="Short-chain dehydrogenase reductase"/>
    <property type="match status" value="1"/>
</dbReference>
<dbReference type="PRINTS" id="PR00081">
    <property type="entry name" value="GDHRDH"/>
</dbReference>
<dbReference type="Gene3D" id="3.40.50.720">
    <property type="entry name" value="NAD(P)-binding Rossmann-like Domain"/>
    <property type="match status" value="1"/>
</dbReference>
<evidence type="ECO:0000256" key="1">
    <source>
        <dbReference type="ARBA" id="ARBA00006484"/>
    </source>
</evidence>
<dbReference type="CDD" id="cd05233">
    <property type="entry name" value="SDR_c"/>
    <property type="match status" value="1"/>
</dbReference>
<evidence type="ECO:0000313" key="3">
    <source>
        <dbReference type="EMBL" id="SVC54192.1"/>
    </source>
</evidence>
<dbReference type="InterPro" id="IPR036291">
    <property type="entry name" value="NAD(P)-bd_dom_sf"/>
</dbReference>
<dbReference type="Pfam" id="PF13561">
    <property type="entry name" value="adh_short_C2"/>
    <property type="match status" value="1"/>
</dbReference>
<sequence>ITGSSRGIGRGCAIELAKCGADVIINYYRHGDEAEEVAEIVRGLGRSAIVIGADVSDVNAVEEMINEALDYYGQIDILVSNAAMSIRRPFLETTVEEVSKTLNVCMWGVFYVTHMLAKQMVKQGTGGKIVVISSIHALRPFPDAVAYNMAKGAINNMAYTIAGELAEHNINVNVIEPGWTDTPGERNFFSEDFLQQAWKNLPLKCAATIEDIGKSVAFFCSSASDHITGSNLRVDGGEWIPARASFES</sequence>
<dbReference type="AlphaFoldDB" id="A0A382N334"/>
<dbReference type="InterPro" id="IPR020904">
    <property type="entry name" value="Sc_DH/Rdtase_CS"/>
</dbReference>
<evidence type="ECO:0000256" key="2">
    <source>
        <dbReference type="ARBA" id="ARBA00023002"/>
    </source>
</evidence>
<reference evidence="3" key="1">
    <citation type="submission" date="2018-05" db="EMBL/GenBank/DDBJ databases">
        <authorList>
            <person name="Lanie J.A."/>
            <person name="Ng W.-L."/>
            <person name="Kazmierczak K.M."/>
            <person name="Andrzejewski T.M."/>
            <person name="Davidsen T.M."/>
            <person name="Wayne K.J."/>
            <person name="Tettelin H."/>
            <person name="Glass J.I."/>
            <person name="Rusch D."/>
            <person name="Podicherti R."/>
            <person name="Tsui H.-C.T."/>
            <person name="Winkler M.E."/>
        </authorList>
    </citation>
    <scope>NUCLEOTIDE SEQUENCE</scope>
</reference>